<gene>
    <name evidence="1" type="ORF">K488DRAFT_19750</name>
</gene>
<reference evidence="1" key="2">
    <citation type="journal article" date="2022" name="New Phytol.">
        <title>Evolutionary transition to the ectomycorrhizal habit in the genomes of a hyperdiverse lineage of mushroom-forming fungi.</title>
        <authorList>
            <person name="Looney B."/>
            <person name="Miyauchi S."/>
            <person name="Morin E."/>
            <person name="Drula E."/>
            <person name="Courty P.E."/>
            <person name="Kohler A."/>
            <person name="Kuo A."/>
            <person name="LaButti K."/>
            <person name="Pangilinan J."/>
            <person name="Lipzen A."/>
            <person name="Riley R."/>
            <person name="Andreopoulos W."/>
            <person name="He G."/>
            <person name="Johnson J."/>
            <person name="Nolan M."/>
            <person name="Tritt A."/>
            <person name="Barry K.W."/>
            <person name="Grigoriev I.V."/>
            <person name="Nagy L.G."/>
            <person name="Hibbett D."/>
            <person name="Henrissat B."/>
            <person name="Matheny P.B."/>
            <person name="Labbe J."/>
            <person name="Martin F.M."/>
        </authorList>
    </citation>
    <scope>NUCLEOTIDE SEQUENCE</scope>
    <source>
        <strain evidence="1">EC-137</strain>
    </source>
</reference>
<dbReference type="Proteomes" id="UP000814128">
    <property type="component" value="Unassembled WGS sequence"/>
</dbReference>
<reference evidence="1" key="1">
    <citation type="submission" date="2021-02" db="EMBL/GenBank/DDBJ databases">
        <authorList>
            <consortium name="DOE Joint Genome Institute"/>
            <person name="Ahrendt S."/>
            <person name="Looney B.P."/>
            <person name="Miyauchi S."/>
            <person name="Morin E."/>
            <person name="Drula E."/>
            <person name="Courty P.E."/>
            <person name="Chicoki N."/>
            <person name="Fauchery L."/>
            <person name="Kohler A."/>
            <person name="Kuo A."/>
            <person name="Labutti K."/>
            <person name="Pangilinan J."/>
            <person name="Lipzen A."/>
            <person name="Riley R."/>
            <person name="Andreopoulos W."/>
            <person name="He G."/>
            <person name="Johnson J."/>
            <person name="Barry K.W."/>
            <person name="Grigoriev I.V."/>
            <person name="Nagy L."/>
            <person name="Hibbett D."/>
            <person name="Henrissat B."/>
            <person name="Matheny P.B."/>
            <person name="Labbe J."/>
            <person name="Martin F."/>
        </authorList>
    </citation>
    <scope>NUCLEOTIDE SEQUENCE</scope>
    <source>
        <strain evidence="1">EC-137</strain>
    </source>
</reference>
<feature type="non-terminal residue" evidence="1">
    <location>
        <position position="273"/>
    </location>
</feature>
<evidence type="ECO:0000313" key="2">
    <source>
        <dbReference type="Proteomes" id="UP000814128"/>
    </source>
</evidence>
<keyword evidence="2" id="KW-1185">Reference proteome</keyword>
<evidence type="ECO:0000313" key="1">
    <source>
        <dbReference type="EMBL" id="KAI0033889.1"/>
    </source>
</evidence>
<accession>A0ACB8QPT9</accession>
<feature type="non-terminal residue" evidence="1">
    <location>
        <position position="1"/>
    </location>
</feature>
<name>A0ACB8QPT9_9AGAM</name>
<comment type="caution">
    <text evidence="1">The sequence shown here is derived from an EMBL/GenBank/DDBJ whole genome shotgun (WGS) entry which is preliminary data.</text>
</comment>
<proteinExistence type="predicted"/>
<protein>
    <submittedName>
        <fullName evidence="1">Aquaporin-like protein</fullName>
    </submittedName>
</protein>
<dbReference type="EMBL" id="MU273510">
    <property type="protein sequence ID" value="KAI0033889.1"/>
    <property type="molecule type" value="Genomic_DNA"/>
</dbReference>
<organism evidence="1 2">
    <name type="scientific">Vararia minispora EC-137</name>
    <dbReference type="NCBI Taxonomy" id="1314806"/>
    <lineage>
        <taxon>Eukaryota</taxon>
        <taxon>Fungi</taxon>
        <taxon>Dikarya</taxon>
        <taxon>Basidiomycota</taxon>
        <taxon>Agaricomycotina</taxon>
        <taxon>Agaricomycetes</taxon>
        <taxon>Russulales</taxon>
        <taxon>Lachnocladiaceae</taxon>
        <taxon>Vararia</taxon>
    </lineage>
</organism>
<sequence>YPNRWCRIRECIREPAAEALGTLVLVLIGLGVNCQVALSANTAIVPAPMGIFLSNAFGWALGAACGVWISAGISGGHINPGGQVTIAMAVYRGFPWRKVPLYILGQVLGSFVAALVVYGNYFHAIDIIEGGRSVRTVPGTASYFTSYAADYASDLNCFFTEFLCSFVLLLVVFAITDAHNAALPPHLAPLALFAALFCIISGLGLNTSFAINPARDFGPRLMTSIVGYGESVWAYRHQFWLWCTVCGPLAGGLVAGGLYDALLYTGADSVFNR</sequence>